<organism evidence="3 4">
    <name type="scientific">Bacterioplanes sanyensis</name>
    <dbReference type="NCBI Taxonomy" id="1249553"/>
    <lineage>
        <taxon>Bacteria</taxon>
        <taxon>Pseudomonadati</taxon>
        <taxon>Pseudomonadota</taxon>
        <taxon>Gammaproteobacteria</taxon>
        <taxon>Oceanospirillales</taxon>
        <taxon>Oceanospirillaceae</taxon>
        <taxon>Bacterioplanes</taxon>
    </lineage>
</organism>
<protein>
    <submittedName>
        <fullName evidence="3">Chloramphenicol phosphotransferase</fullName>
    </submittedName>
</protein>
<sequence length="194" mass="21657">MPVIILNGASSSGKSSIAKQLQALLPEYYLHLGIDTFIAMMPEKSNQLTVADQKADGFYFRTVQQDGDALQRIDSGSYGKQINQAYHESVQQLAHNGLNVIVDDIMNGKVEQDIWQRVLSNIETLFVGIHCETSTLVQRERQRQDRVPGSAREQAGRVHLGVEYDLEISTTTSSPQQCAKLIAQFLKQQSQHKA</sequence>
<evidence type="ECO:0000256" key="1">
    <source>
        <dbReference type="PIRSR" id="PIRSR007531-1"/>
    </source>
</evidence>
<dbReference type="Pfam" id="PF07931">
    <property type="entry name" value="CPT"/>
    <property type="match status" value="1"/>
</dbReference>
<dbReference type="InterPro" id="IPR012853">
    <property type="entry name" value="CPT"/>
</dbReference>
<dbReference type="KEGG" id="bsan:CHH28_10715"/>
<accession>A0A222FKD9</accession>
<evidence type="ECO:0000313" key="4">
    <source>
        <dbReference type="Proteomes" id="UP000202440"/>
    </source>
</evidence>
<dbReference type="PIRSF" id="PIRSF007531">
    <property type="entry name" value="CPT"/>
    <property type="match status" value="1"/>
</dbReference>
<dbReference type="Gene3D" id="3.40.50.300">
    <property type="entry name" value="P-loop containing nucleotide triphosphate hydrolases"/>
    <property type="match status" value="1"/>
</dbReference>
<feature type="binding site" evidence="2">
    <location>
        <begin position="8"/>
        <end position="15"/>
    </location>
    <ligand>
        <name>ATP</name>
        <dbReference type="ChEBI" id="CHEBI:30616"/>
    </ligand>
</feature>
<name>A0A222FKD9_9GAMM</name>
<keyword evidence="4" id="KW-1185">Reference proteome</keyword>
<evidence type="ECO:0000313" key="3">
    <source>
        <dbReference type="EMBL" id="ASP39122.1"/>
    </source>
</evidence>
<dbReference type="GO" id="GO:0016740">
    <property type="term" value="F:transferase activity"/>
    <property type="evidence" value="ECO:0007669"/>
    <property type="project" value="UniProtKB-KW"/>
</dbReference>
<feature type="active site" evidence="1">
    <location>
        <position position="35"/>
    </location>
</feature>
<dbReference type="AlphaFoldDB" id="A0A222FKD9"/>
<dbReference type="EMBL" id="CP022530">
    <property type="protein sequence ID" value="ASP39122.1"/>
    <property type="molecule type" value="Genomic_DNA"/>
</dbReference>
<dbReference type="OrthoDB" id="9811101at2"/>
<gene>
    <name evidence="3" type="ORF">CHH28_10715</name>
</gene>
<dbReference type="InterPro" id="IPR027417">
    <property type="entry name" value="P-loop_NTPase"/>
</dbReference>
<dbReference type="SUPFAM" id="SSF52540">
    <property type="entry name" value="P-loop containing nucleoside triphosphate hydrolases"/>
    <property type="match status" value="1"/>
</dbReference>
<evidence type="ECO:0000256" key="2">
    <source>
        <dbReference type="PIRSR" id="PIRSR007531-2"/>
    </source>
</evidence>
<proteinExistence type="predicted"/>
<dbReference type="GO" id="GO:0005524">
    <property type="term" value="F:ATP binding"/>
    <property type="evidence" value="ECO:0007669"/>
    <property type="project" value="InterPro"/>
</dbReference>
<dbReference type="Proteomes" id="UP000202440">
    <property type="component" value="Chromosome"/>
</dbReference>
<dbReference type="RefSeq" id="WP_094060304.1">
    <property type="nucleotide sequence ID" value="NZ_CP022530.1"/>
</dbReference>
<reference evidence="3 4" key="1">
    <citation type="submission" date="2017-07" db="EMBL/GenBank/DDBJ databases">
        <title>Annotated genome sequence of Bacterioplanes sanyensis isolated from Red Sea.</title>
        <authorList>
            <person name="Rehman Z.U."/>
        </authorList>
    </citation>
    <scope>NUCLEOTIDE SEQUENCE [LARGE SCALE GENOMIC DNA]</scope>
    <source>
        <strain evidence="3 4">NV9</strain>
    </source>
</reference>
<keyword evidence="3" id="KW-0808">Transferase</keyword>